<sequence>MTMIDPAPLETKMQNLGLEESLSFLDKEYGSQAVFSTSFGLEDQAITHAILSGNLKIRIVTLDTGRLFRETYELHQITNDKYNARIETYFPDAEKLEKFVNANGPDSFYASVDNRKECCHIRKVIPLERALNGAKIWITGIRKEQSGFRTEMSKFEIDSAKQIVKYHPILDWTWEDTKKYVKDKNIPYNPLHDKGYPSIGCAPCTRAIEPGEDFRAGRWWWENESAKECGLHWVDGKLTPKKG</sequence>
<evidence type="ECO:0000259" key="15">
    <source>
        <dbReference type="Pfam" id="PF01507"/>
    </source>
</evidence>
<dbReference type="EC" id="1.8.4.10" evidence="9 14"/>
<evidence type="ECO:0000256" key="13">
    <source>
        <dbReference type="ARBA" id="ARBA00048441"/>
    </source>
</evidence>
<evidence type="ECO:0000256" key="10">
    <source>
        <dbReference type="ARBA" id="ARBA00029514"/>
    </source>
</evidence>
<dbReference type="EMBL" id="AP025028">
    <property type="protein sequence ID" value="BDA78209.1"/>
    <property type="molecule type" value="Genomic_DNA"/>
</dbReference>
<dbReference type="Gene3D" id="3.40.50.620">
    <property type="entry name" value="HUPs"/>
    <property type="match status" value="1"/>
</dbReference>
<evidence type="ECO:0000313" key="17">
    <source>
        <dbReference type="Proteomes" id="UP000245263"/>
    </source>
</evidence>
<dbReference type="SUPFAM" id="SSF52402">
    <property type="entry name" value="Adenine nucleotide alpha hydrolases-like"/>
    <property type="match status" value="1"/>
</dbReference>
<feature type="binding site" evidence="14">
    <location>
        <position position="119"/>
    </location>
    <ligand>
        <name>[4Fe-4S] cluster</name>
        <dbReference type="ChEBI" id="CHEBI:49883"/>
    </ligand>
</feature>
<dbReference type="HAMAP" id="MF_00063">
    <property type="entry name" value="CysH"/>
    <property type="match status" value="1"/>
</dbReference>
<evidence type="ECO:0000256" key="1">
    <source>
        <dbReference type="ARBA" id="ARBA00009732"/>
    </source>
</evidence>
<dbReference type="InterPro" id="IPR002500">
    <property type="entry name" value="PAPS_reduct_dom"/>
</dbReference>
<dbReference type="NCBIfam" id="NF002537">
    <property type="entry name" value="PRK02090.1"/>
    <property type="match status" value="1"/>
</dbReference>
<keyword evidence="3 14" id="KW-0479">Metal-binding</keyword>
<comment type="subcellular location">
    <subcellularLocation>
        <location evidence="14">Cytoplasm</location>
    </subcellularLocation>
</comment>
<gene>
    <name evidence="14 16" type="primary">cysH</name>
    <name evidence="16" type="ORF">LPTSP3_g11390</name>
</gene>
<feature type="active site" description="Nucleophile; cysteine thiosulfonate intermediate" evidence="14">
    <location>
        <position position="229"/>
    </location>
</feature>
<dbReference type="InterPro" id="IPR004511">
    <property type="entry name" value="PAPS/APS_Rdtase"/>
</dbReference>
<evidence type="ECO:0000256" key="8">
    <source>
        <dbReference type="ARBA" id="ARBA00024327"/>
    </source>
</evidence>
<evidence type="ECO:0000256" key="6">
    <source>
        <dbReference type="ARBA" id="ARBA00023014"/>
    </source>
</evidence>
<dbReference type="InterPro" id="IPR011798">
    <property type="entry name" value="APS_reductase"/>
</dbReference>
<feature type="binding site" evidence="14">
    <location>
        <position position="204"/>
    </location>
    <ligand>
        <name>[4Fe-4S] cluster</name>
        <dbReference type="ChEBI" id="CHEBI:49883"/>
    </ligand>
</feature>
<evidence type="ECO:0000256" key="12">
    <source>
        <dbReference type="ARBA" id="ARBA00032041"/>
    </source>
</evidence>
<evidence type="ECO:0000256" key="5">
    <source>
        <dbReference type="ARBA" id="ARBA00023004"/>
    </source>
</evidence>
<feature type="domain" description="Phosphoadenosine phosphosulphate reductase" evidence="15">
    <location>
        <begin position="33"/>
        <end position="207"/>
    </location>
</feature>
<dbReference type="Pfam" id="PF01507">
    <property type="entry name" value="PAPS_reduct"/>
    <property type="match status" value="1"/>
</dbReference>
<comment type="similarity">
    <text evidence="1 14">Belongs to the PAPS reductase family. CysH subfamily.</text>
</comment>
<comment type="cofactor">
    <cofactor evidence="14">
        <name>[4Fe-4S] cluster</name>
        <dbReference type="ChEBI" id="CHEBI:49883"/>
    </cofactor>
    <text evidence="14">Binds 1 [4Fe-4S] cluster per subunit.</text>
</comment>
<protein>
    <recommendedName>
        <fullName evidence="10 14">Adenosine 5'-phosphosulfate reductase</fullName>
        <shortName evidence="14">APS reductase</shortName>
        <ecNumber evidence="9 14">1.8.4.10</ecNumber>
    </recommendedName>
    <alternativeName>
        <fullName evidence="12 14">5'-adenylylsulfate reductase</fullName>
    </alternativeName>
    <alternativeName>
        <fullName evidence="11 14">Thioredoxin-dependent 5'-adenylylsulfate reductase</fullName>
    </alternativeName>
</protein>
<feature type="binding site" evidence="14">
    <location>
        <position position="118"/>
    </location>
    <ligand>
        <name>[4Fe-4S] cluster</name>
        <dbReference type="ChEBI" id="CHEBI:49883"/>
    </ligand>
</feature>
<evidence type="ECO:0000256" key="9">
    <source>
        <dbReference type="ARBA" id="ARBA00024386"/>
    </source>
</evidence>
<name>A0ABM7UR05_9LEPT</name>
<evidence type="ECO:0000256" key="4">
    <source>
        <dbReference type="ARBA" id="ARBA00023002"/>
    </source>
</evidence>
<keyword evidence="6 14" id="KW-0411">Iron-sulfur</keyword>
<dbReference type="PANTHER" id="PTHR46482">
    <property type="entry name" value="5'-ADENYLYLSULFATE REDUCTASE 3, CHLOROPLASTIC"/>
    <property type="match status" value="1"/>
</dbReference>
<dbReference type="NCBIfam" id="TIGR00434">
    <property type="entry name" value="cysH"/>
    <property type="match status" value="1"/>
</dbReference>
<dbReference type="CDD" id="cd23945">
    <property type="entry name" value="PAPS_reductase"/>
    <property type="match status" value="1"/>
</dbReference>
<evidence type="ECO:0000256" key="3">
    <source>
        <dbReference type="ARBA" id="ARBA00022723"/>
    </source>
</evidence>
<keyword evidence="4 14" id="KW-0560">Oxidoreductase</keyword>
<dbReference type="InterPro" id="IPR014729">
    <property type="entry name" value="Rossmann-like_a/b/a_fold"/>
</dbReference>
<evidence type="ECO:0000313" key="16">
    <source>
        <dbReference type="EMBL" id="BDA78209.1"/>
    </source>
</evidence>
<comment type="catalytic activity">
    <reaction evidence="13 14">
        <text>[thioredoxin]-disulfide + sulfite + AMP + 2 H(+) = adenosine 5'-phosphosulfate + [thioredoxin]-dithiol</text>
        <dbReference type="Rhea" id="RHEA:21976"/>
        <dbReference type="Rhea" id="RHEA-COMP:10698"/>
        <dbReference type="Rhea" id="RHEA-COMP:10700"/>
        <dbReference type="ChEBI" id="CHEBI:15378"/>
        <dbReference type="ChEBI" id="CHEBI:17359"/>
        <dbReference type="ChEBI" id="CHEBI:29950"/>
        <dbReference type="ChEBI" id="CHEBI:50058"/>
        <dbReference type="ChEBI" id="CHEBI:58243"/>
        <dbReference type="ChEBI" id="CHEBI:456215"/>
        <dbReference type="EC" id="1.8.4.10"/>
    </reaction>
</comment>
<dbReference type="NCBIfam" id="TIGR02055">
    <property type="entry name" value="APS_reductase"/>
    <property type="match status" value="1"/>
</dbReference>
<accession>A0ABM7UR05</accession>
<evidence type="ECO:0000256" key="14">
    <source>
        <dbReference type="HAMAP-Rule" id="MF_00063"/>
    </source>
</evidence>
<keyword evidence="17" id="KW-1185">Reference proteome</keyword>
<keyword evidence="2 14" id="KW-0963">Cytoplasm</keyword>
<reference evidence="16 17" key="1">
    <citation type="submission" date="2021-08" db="EMBL/GenBank/DDBJ databases">
        <title>Complete genome sequence of Leptospira kobayashii strain E30.</title>
        <authorList>
            <person name="Nakao R."/>
            <person name="Nakamura S."/>
            <person name="Masuzawa T."/>
            <person name="Koizumi N."/>
        </authorList>
    </citation>
    <scope>NUCLEOTIDE SEQUENCE [LARGE SCALE GENOMIC DNA]</scope>
    <source>
        <strain evidence="16 17">E30</strain>
    </source>
</reference>
<proteinExistence type="inferred from homology"/>
<dbReference type="Proteomes" id="UP000245263">
    <property type="component" value="Chromosome 1"/>
</dbReference>
<dbReference type="PIRSF" id="PIRSF000857">
    <property type="entry name" value="PAPS_reductase"/>
    <property type="match status" value="1"/>
</dbReference>
<feature type="binding site" evidence="14">
    <location>
        <position position="201"/>
    </location>
    <ligand>
        <name>[4Fe-4S] cluster</name>
        <dbReference type="ChEBI" id="CHEBI:49883"/>
    </ligand>
</feature>
<evidence type="ECO:0000256" key="7">
    <source>
        <dbReference type="ARBA" id="ARBA00024298"/>
    </source>
</evidence>
<dbReference type="PANTHER" id="PTHR46482:SF9">
    <property type="entry name" value="5'-ADENYLYLSULFATE REDUCTASE 1, CHLOROPLASTIC"/>
    <property type="match status" value="1"/>
</dbReference>
<organism evidence="16 17">
    <name type="scientific">Leptospira kobayashii</name>
    <dbReference type="NCBI Taxonomy" id="1917830"/>
    <lineage>
        <taxon>Bacteria</taxon>
        <taxon>Pseudomonadati</taxon>
        <taxon>Spirochaetota</taxon>
        <taxon>Spirochaetia</taxon>
        <taxon>Leptospirales</taxon>
        <taxon>Leptospiraceae</taxon>
        <taxon>Leptospira</taxon>
    </lineage>
</organism>
<comment type="pathway">
    <text evidence="8 14">Sulfur metabolism; hydrogen sulfide biosynthesis; sulfite from sulfate.</text>
</comment>
<keyword evidence="5 14" id="KW-0408">Iron</keyword>
<evidence type="ECO:0000256" key="11">
    <source>
        <dbReference type="ARBA" id="ARBA00030894"/>
    </source>
</evidence>
<evidence type="ECO:0000256" key="2">
    <source>
        <dbReference type="ARBA" id="ARBA00022490"/>
    </source>
</evidence>
<comment type="function">
    <text evidence="7 14">Catalyzes the formation of sulfite from adenosine 5'-phosphosulfate (APS) using thioredoxin as an electron donor.</text>
</comment>